<dbReference type="EMBL" id="JAHZUY010000006">
    <property type="protein sequence ID" value="MBW8268741.1"/>
    <property type="molecule type" value="Genomic_DNA"/>
</dbReference>
<dbReference type="Pfam" id="PF01177">
    <property type="entry name" value="Asp_Glu_race"/>
    <property type="match status" value="1"/>
</dbReference>
<gene>
    <name evidence="2" type="ORF">K1J50_04510</name>
</gene>
<name>A0ABS7EZE0_9PROT</name>
<evidence type="ECO:0000313" key="2">
    <source>
        <dbReference type="EMBL" id="MBW8268741.1"/>
    </source>
</evidence>
<dbReference type="InterPro" id="IPR053714">
    <property type="entry name" value="Iso_Racemase_Enz_sf"/>
</dbReference>
<dbReference type="PANTHER" id="PTHR28047">
    <property type="entry name" value="PROTEIN DCG1"/>
    <property type="match status" value="1"/>
</dbReference>
<reference evidence="2 3" key="1">
    <citation type="submission" date="2021-08" db="EMBL/GenBank/DDBJ databases">
        <title>Caldovatus sediminis gen. nov., sp. nov., a moderately thermophilic bacterium isolated from a hot spring.</title>
        <authorList>
            <person name="Hu C.-J."/>
            <person name="Li W.-J."/>
            <person name="Xian W.-D."/>
        </authorList>
    </citation>
    <scope>NUCLEOTIDE SEQUENCE [LARGE SCALE GENOMIC DNA]</scope>
    <source>
        <strain evidence="2 3">SYSU G05006</strain>
    </source>
</reference>
<comment type="similarity">
    <text evidence="1">Belongs to the HyuE racemase family.</text>
</comment>
<dbReference type="PROSITE" id="PS51257">
    <property type="entry name" value="PROKAR_LIPOPROTEIN"/>
    <property type="match status" value="1"/>
</dbReference>
<comment type="caution">
    <text evidence="2">The sequence shown here is derived from an EMBL/GenBank/DDBJ whole genome shotgun (WGS) entry which is preliminary data.</text>
</comment>
<dbReference type="RefSeq" id="WP_220116243.1">
    <property type="nucleotide sequence ID" value="NZ_JAHZUY010000006.1"/>
</dbReference>
<proteinExistence type="inferred from homology"/>
<accession>A0ABS7EZE0</accession>
<evidence type="ECO:0000313" key="3">
    <source>
        <dbReference type="Proteomes" id="UP001519924"/>
    </source>
</evidence>
<dbReference type="InterPro" id="IPR052186">
    <property type="entry name" value="Hydantoin_racemase-like"/>
</dbReference>
<protein>
    <submittedName>
        <fullName evidence="2">Aspartate/glutamate racemase family protein</fullName>
    </submittedName>
</protein>
<dbReference type="Proteomes" id="UP001519924">
    <property type="component" value="Unassembled WGS sequence"/>
</dbReference>
<evidence type="ECO:0000256" key="1">
    <source>
        <dbReference type="ARBA" id="ARBA00038414"/>
    </source>
</evidence>
<dbReference type="PANTHER" id="PTHR28047:SF5">
    <property type="entry name" value="PROTEIN DCG1"/>
    <property type="match status" value="1"/>
</dbReference>
<dbReference type="InterPro" id="IPR015942">
    <property type="entry name" value="Asp/Glu/hydantoin_racemase"/>
</dbReference>
<organism evidence="2 3">
    <name type="scientific">Caldovatus aquaticus</name>
    <dbReference type="NCBI Taxonomy" id="2865671"/>
    <lineage>
        <taxon>Bacteria</taxon>
        <taxon>Pseudomonadati</taxon>
        <taxon>Pseudomonadota</taxon>
        <taxon>Alphaproteobacteria</taxon>
        <taxon>Acetobacterales</taxon>
        <taxon>Roseomonadaceae</taxon>
        <taxon>Caldovatus</taxon>
    </lineage>
</organism>
<dbReference type="Gene3D" id="3.40.50.12500">
    <property type="match status" value="1"/>
</dbReference>
<sequence>MSAAGRILVVNPNSSVSCTAAIAAAVAPFAAPGLPRIEVIRLADGPPAIATWRDWYGVAEPLCRLVAREPADCYVIGCVSDPGLEAARTVTGRPVLGMMRCAVAAALARGERFGIVAFLETSRPRQRRVLQAMGVEQRCVGSVPLGLDMETLTDPVAPRARLQAAARELVAMGAEVVVLGCAGMAGHRAAAEDAAGVPVIEPCQAAAAQALLAALTARRGAAPGRADAAA</sequence>
<keyword evidence="3" id="KW-1185">Reference proteome</keyword>